<organism evidence="1 2">
    <name type="scientific">Violaceomyces palustris</name>
    <dbReference type="NCBI Taxonomy" id="1673888"/>
    <lineage>
        <taxon>Eukaryota</taxon>
        <taxon>Fungi</taxon>
        <taxon>Dikarya</taxon>
        <taxon>Basidiomycota</taxon>
        <taxon>Ustilaginomycotina</taxon>
        <taxon>Ustilaginomycetes</taxon>
        <taxon>Violaceomycetales</taxon>
        <taxon>Violaceomycetaceae</taxon>
        <taxon>Violaceomyces</taxon>
    </lineage>
</organism>
<name>A0ACD0NNH0_9BASI</name>
<reference evidence="1 2" key="1">
    <citation type="journal article" date="2018" name="Mol. Biol. Evol.">
        <title>Broad Genomic Sampling Reveals a Smut Pathogenic Ancestry of the Fungal Clade Ustilaginomycotina.</title>
        <authorList>
            <person name="Kijpornyongpan T."/>
            <person name="Mondo S.J."/>
            <person name="Barry K."/>
            <person name="Sandor L."/>
            <person name="Lee J."/>
            <person name="Lipzen A."/>
            <person name="Pangilinan J."/>
            <person name="LaButti K."/>
            <person name="Hainaut M."/>
            <person name="Henrissat B."/>
            <person name="Grigoriev I.V."/>
            <person name="Spatafora J.W."/>
            <person name="Aime M.C."/>
        </authorList>
    </citation>
    <scope>NUCLEOTIDE SEQUENCE [LARGE SCALE GENOMIC DNA]</scope>
    <source>
        <strain evidence="1 2">SA 807</strain>
    </source>
</reference>
<proteinExistence type="predicted"/>
<evidence type="ECO:0000313" key="2">
    <source>
        <dbReference type="Proteomes" id="UP000245626"/>
    </source>
</evidence>
<protein>
    <submittedName>
        <fullName evidence="1">Uncharacterized protein</fullName>
    </submittedName>
</protein>
<accession>A0ACD0NNH0</accession>
<keyword evidence="2" id="KW-1185">Reference proteome</keyword>
<dbReference type="EMBL" id="KZ820455">
    <property type="protein sequence ID" value="PWN47356.1"/>
    <property type="molecule type" value="Genomic_DNA"/>
</dbReference>
<evidence type="ECO:0000313" key="1">
    <source>
        <dbReference type="EMBL" id="PWN47356.1"/>
    </source>
</evidence>
<dbReference type="Proteomes" id="UP000245626">
    <property type="component" value="Unassembled WGS sequence"/>
</dbReference>
<gene>
    <name evidence="1" type="ORF">IE53DRAFT_371523</name>
</gene>
<sequence>MSAWSTAAGKPQLSYAERLRKATKPVSSPASQSKESFDSQQELKGPNSGDQSISPNSESPTSTAQTSSATADSSSKDVSGDARDSDRTQQSQDGATQQKPGPPAVNVWEARKKQIAERDAERAKERQRIQAQVKAEGKEQRSAQGSSRSRQTRGSGASGNGEHSKSGGGSKLNGEGQSRSGSDRRGTSAAGGRSNRERHGHSQASGSGSRSENPKGSSSRNAPLSSETKSVQAKLPAATSHPFQAKTALALTAASTSSEKNPPAQTGGRHPSSDKDKGNPSEGGASSSQASSSQQMISSLAAMTEPAAPTAWKTEPVPNQPQSKSSVATSSNEAVEARPTTAPTASSSSEQVEVPMVRAKSSFEHSMTNGIEPFQPKVAEPVQSKLASHEAEFIPPLQQAEDDNAWLARIHLLNGGQNMPSFDHLVNGGPGFGISGALRGSGSIGGGWSTLSDEEATRAFEKAERAVASAWGAGKFVSSILDGKASEVKRAEAEPVASNDAHPSTSASASRSDTPGSNLSQAAPIPSSASSEAVTPGASLAPNPVSDQPGKGEKRHKKKGSAGVAGANDEPGVIFSDKSSGVSIDPAPSSSKASGEEQESSGGSSGRVYEQSQQRKTSNRRGSGTGTRGRRPSSSVGKTEAVKVRPPSPPSLSDLSSWPSPLDAGARKEGEKGKGRQTDVGGGDSDAHQVASSGRSAQENQSDIFKTLDGLQVQVVNRDGAGGSAKKGKQWIPILPNITHSSPLPTRERRQTYDSKGGKGNAERFRDESSKNSQGGPSAGQRRTIQREKESEENEKSKELGKGRGRRAGRDSEPGERSASRSRSVSRRTGAEAPAADAKEDLALKAEPTQGRIDADRGKMPTSTQSSAPPEPTDALEEEQESKGAAAAAAKDGLADRLAKPLDRDDVEAGYLQSTSGAQLPTIEPEPAKGPAPPCATGSPRSRPSHLPATPPPPVNLDQLVASNKDATLSVSATTLPGVLSHGGGGPPASAFVGSPTSPYPYVNPQRLNPDGSFAPTRTFDSIAPVNMVAGMPKFAGPIVPGPLAGGGLPMGAGEGWRGGAPRRGRGSGRGGPSRGGRGGGRGGAPDSYSFGGPNARERRPTIGQQPADLSFVQFHQAHFPHRGPGEQMPSASLAQSGMLSPGEGAPGQSAAITSDDPSHSGIAPAPVYYPAPPARTFPPATQPPQAQPQQQGNWMIPFLAFSPQPAAYGYYSAYGTQPTSFDSSSAAQVPAGPAHQLLSQIEFYFSQRNLQGDFFLRQRMDSQGWVDIAVVASFKRVQSMTRDLNVVRDTLLYSSVLDVDVENMRVRKRYGWDAYVLPEGWKAPELAGISHERDESYGIQGLVSNPNESPQRVAQEQSNIDASSSMGFTEDGSSNADTAVSQMTAATSISASQRGTYPITNGSSIAAAAASGSQSKGSTAMSSPPSSFTRESQGEVEANEGYRANPKVSDDYPVGEEGGLRLDDEDEPPLGIVAADGLGGALRKPFLPK</sequence>